<dbReference type="STRING" id="1817814.A2V81_01030"/>
<dbReference type="Pfam" id="PF15993">
    <property type="entry name" value="Fuseless"/>
    <property type="match status" value="1"/>
</dbReference>
<comment type="caution">
    <text evidence="2">The sequence shown here is derived from an EMBL/GenBank/DDBJ whole genome shotgun (WGS) entry which is preliminary data.</text>
</comment>
<reference evidence="2 3" key="1">
    <citation type="journal article" date="2016" name="Nat. Commun.">
        <title>Thousands of microbial genomes shed light on interconnected biogeochemical processes in an aquifer system.</title>
        <authorList>
            <person name="Anantharaman K."/>
            <person name="Brown C.T."/>
            <person name="Hug L.A."/>
            <person name="Sharon I."/>
            <person name="Castelle C.J."/>
            <person name="Probst A.J."/>
            <person name="Thomas B.C."/>
            <person name="Singh A."/>
            <person name="Wilkins M.J."/>
            <person name="Karaoz U."/>
            <person name="Brodie E.L."/>
            <person name="Williams K.H."/>
            <person name="Hubbard S.S."/>
            <person name="Banfield J.F."/>
        </authorList>
    </citation>
    <scope>NUCLEOTIDE SEQUENCE [LARGE SCALE GENOMIC DNA]</scope>
</reference>
<evidence type="ECO:0000313" key="2">
    <source>
        <dbReference type="EMBL" id="OGC82533.1"/>
    </source>
</evidence>
<dbReference type="Proteomes" id="UP000177614">
    <property type="component" value="Unassembled WGS sequence"/>
</dbReference>
<name>A0A1F4XN80_9BACT</name>
<accession>A0A1F4XN80</accession>
<sequence length="99" mass="11706">MFFKKDNQQSTIWDKIFHQSPKSGLSLSPRKYFFRDILIVLGVVLVWRGTWHLIDMYFLPDHPVWSNTIGILIGLFLLYLPTGDLTHLSGRHHDEHKHH</sequence>
<organism evidence="2 3">
    <name type="scientific">Candidatus Abawacabacteria bacterium RBG_16_42_10</name>
    <dbReference type="NCBI Taxonomy" id="1817814"/>
    <lineage>
        <taxon>Bacteria</taxon>
        <taxon>Candidatus Abawacaibacteriota</taxon>
    </lineage>
</organism>
<keyword evidence="1" id="KW-0812">Transmembrane</keyword>
<evidence type="ECO:0000256" key="1">
    <source>
        <dbReference type="SAM" id="Phobius"/>
    </source>
</evidence>
<dbReference type="InterPro" id="IPR032751">
    <property type="entry name" value="Fuseless"/>
</dbReference>
<feature type="transmembrane region" description="Helical" evidence="1">
    <location>
        <begin position="63"/>
        <end position="81"/>
    </location>
</feature>
<protein>
    <submittedName>
        <fullName evidence="2">Uncharacterized protein</fullName>
    </submittedName>
</protein>
<feature type="transmembrane region" description="Helical" evidence="1">
    <location>
        <begin position="32"/>
        <end position="51"/>
    </location>
</feature>
<gene>
    <name evidence="2" type="ORF">A2V81_01030</name>
</gene>
<keyword evidence="1" id="KW-1133">Transmembrane helix</keyword>
<evidence type="ECO:0000313" key="3">
    <source>
        <dbReference type="Proteomes" id="UP000177614"/>
    </source>
</evidence>
<keyword evidence="1" id="KW-0472">Membrane</keyword>
<dbReference type="EMBL" id="MEWR01000005">
    <property type="protein sequence ID" value="OGC82533.1"/>
    <property type="molecule type" value="Genomic_DNA"/>
</dbReference>
<proteinExistence type="predicted"/>
<dbReference type="AlphaFoldDB" id="A0A1F4XN80"/>